<gene>
    <name evidence="1" type="primary">HRD3</name>
    <name evidence="1" type="ORF">IWW38_000358</name>
</gene>
<name>A0ACC1MB69_9FUNG</name>
<accession>A0ACC1MB69</accession>
<protein>
    <submittedName>
        <fullName evidence="1">ERAD-associated protein</fullName>
    </submittedName>
</protein>
<evidence type="ECO:0000313" key="2">
    <source>
        <dbReference type="Proteomes" id="UP001139981"/>
    </source>
</evidence>
<dbReference type="Proteomes" id="UP001139981">
    <property type="component" value="Unassembled WGS sequence"/>
</dbReference>
<dbReference type="EMBL" id="JANBVB010000003">
    <property type="protein sequence ID" value="KAJ2900684.1"/>
    <property type="molecule type" value="Genomic_DNA"/>
</dbReference>
<comment type="caution">
    <text evidence="1">The sequence shown here is derived from an EMBL/GenBank/DDBJ whole genome shotgun (WGS) entry which is preliminary data.</text>
</comment>
<proteinExistence type="predicted"/>
<organism evidence="1 2">
    <name type="scientific">Coemansia aciculifera</name>
    <dbReference type="NCBI Taxonomy" id="417176"/>
    <lineage>
        <taxon>Eukaryota</taxon>
        <taxon>Fungi</taxon>
        <taxon>Fungi incertae sedis</taxon>
        <taxon>Zoopagomycota</taxon>
        <taxon>Kickxellomycotina</taxon>
        <taxon>Kickxellomycetes</taxon>
        <taxon>Kickxellales</taxon>
        <taxon>Kickxellaceae</taxon>
        <taxon>Coemansia</taxon>
    </lineage>
</organism>
<evidence type="ECO:0000313" key="1">
    <source>
        <dbReference type="EMBL" id="KAJ2900684.1"/>
    </source>
</evidence>
<reference evidence="1" key="1">
    <citation type="submission" date="2022-07" db="EMBL/GenBank/DDBJ databases">
        <title>Phylogenomic reconstructions and comparative analyses of Kickxellomycotina fungi.</title>
        <authorList>
            <person name="Reynolds N.K."/>
            <person name="Stajich J.E."/>
            <person name="Barry K."/>
            <person name="Grigoriev I.V."/>
            <person name="Crous P."/>
            <person name="Smith M.E."/>
        </authorList>
    </citation>
    <scope>NUCLEOTIDE SEQUENCE</scope>
    <source>
        <strain evidence="1">CBS 190363</strain>
    </source>
</reference>
<keyword evidence="2" id="KW-1185">Reference proteome</keyword>
<sequence>MCLAGETTTPLLITLETYEAQLNAQRLAAMGHESVVKQKRKTWMKSSASEQAAAVASELPSEVKSAIKKLHSLAAAGNEDAVFAAAEMELYGKYGTAVSVDAAYTHYAQLAELTGNATAHYMLGFLHGTGLGNVTVDNGRALLHTTLAAVQGHAAAKATLGFRASAGIGTSGACSDALEHYGSVARDAVRFYHEGPPLGRHLPGYRARLSDDRGGVFGVRTGALALHRATTRAAFGELLEAHQHSAAQGSLRAHVTLADLFYHGHRFAPRDFGAARSHVTAVIARLFTRAGGELKAASKAESDAAAQAAGFLGVMCLRGEGADADLGAALRWLTIGARLGHATAMNALGSMYRDGTGVAADPARAAALFKQAAEKRHAGGQVNYALHVMRAQPDEALGLLRLAAESGHVLAHYHLAAVYAAQPGESACRMAVASFRFVAEHADWLHSPLAAAEAAAARGSVETATVLYMQAAEMGYSVGQLNAALLLEHPSNALSSAGHSSLAHVYWTRAANQNVADARTKQGDAYYYGRGGVAQSYERAAAAYKLAARSEANGLAMWSLGWMYENGLGVSKDFHLAKRWYDQSLEANPEGRLAVHASLARLCLRYFWAWAKGEDVGEAPLFFAPRVEKERKEEEEEKQSDHDDDDDGAQPTGVPAGSLGESVFFIVFLLAAAWMFLPFR</sequence>